<accession>A0A7V2F435</accession>
<dbReference type="PROSITE" id="PS50893">
    <property type="entry name" value="ABC_TRANSPORTER_2"/>
    <property type="match status" value="1"/>
</dbReference>
<dbReference type="AlphaFoldDB" id="A0A7V2F435"/>
<feature type="domain" description="ABC transporter" evidence="5">
    <location>
        <begin position="10"/>
        <end position="238"/>
    </location>
</feature>
<evidence type="ECO:0000256" key="3">
    <source>
        <dbReference type="ARBA" id="ARBA00022741"/>
    </source>
</evidence>
<keyword evidence="3" id="KW-0547">Nucleotide-binding</keyword>
<evidence type="ECO:0000256" key="4">
    <source>
        <dbReference type="ARBA" id="ARBA00022840"/>
    </source>
</evidence>
<reference evidence="6" key="1">
    <citation type="journal article" date="2020" name="mSystems">
        <title>Genome- and Community-Level Interaction Insights into Carbon Utilization and Element Cycling Functions of Hydrothermarchaeota in Hydrothermal Sediment.</title>
        <authorList>
            <person name="Zhou Z."/>
            <person name="Liu Y."/>
            <person name="Xu W."/>
            <person name="Pan J."/>
            <person name="Luo Z.H."/>
            <person name="Li M."/>
        </authorList>
    </citation>
    <scope>NUCLEOTIDE SEQUENCE [LARGE SCALE GENOMIC DNA]</scope>
    <source>
        <strain evidence="6">SpSt-1233</strain>
    </source>
</reference>
<proteinExistence type="inferred from homology"/>
<comment type="similarity">
    <text evidence="1">Belongs to the ABC transporter superfamily.</text>
</comment>
<dbReference type="InterPro" id="IPR027417">
    <property type="entry name" value="P-loop_NTPase"/>
</dbReference>
<evidence type="ECO:0000256" key="2">
    <source>
        <dbReference type="ARBA" id="ARBA00022448"/>
    </source>
</evidence>
<dbReference type="SUPFAM" id="SSF52540">
    <property type="entry name" value="P-loop containing nucleoside triphosphate hydrolases"/>
    <property type="match status" value="1"/>
</dbReference>
<comment type="caution">
    <text evidence="6">The sequence shown here is derived from an EMBL/GenBank/DDBJ whole genome shotgun (WGS) entry which is preliminary data.</text>
</comment>
<dbReference type="Proteomes" id="UP000886069">
    <property type="component" value="Unassembled WGS sequence"/>
</dbReference>
<dbReference type="PANTHER" id="PTHR43335:SF4">
    <property type="entry name" value="ABC TRANSPORTER, ATP-BINDING PROTEIN"/>
    <property type="match status" value="1"/>
</dbReference>
<dbReference type="PANTHER" id="PTHR43335">
    <property type="entry name" value="ABC TRANSPORTER, ATP-BINDING PROTEIN"/>
    <property type="match status" value="1"/>
</dbReference>
<dbReference type="EMBL" id="DSEC01000580">
    <property type="protein sequence ID" value="HER44402.1"/>
    <property type="molecule type" value="Genomic_DNA"/>
</dbReference>
<gene>
    <name evidence="6" type="ORF">ENO08_08080</name>
</gene>
<dbReference type="InterPro" id="IPR003593">
    <property type="entry name" value="AAA+_ATPase"/>
</dbReference>
<sequence length="312" mass="33517">MTDRGYMAILSVEKLEKRFGRVIALKGVDIVLEKPGVYGFLGPNGAGKTTTFKLIGGLLRPTSGRIMIEGVDVGTDTARAVSKLGILFDQPAYYPYLSGMENLSVFSRWMGMGDTKRPARLLDIVGLGGAGEKKVGGYSWGMKRRLGIAASLLGDPAVLLLDEPTNGLDPAGIADMRKLLPRLAWEEGRTVLLSSHRMEEVSQICDHVTIINRGEIAASGTPAQLSTGTPWIEIESSDAERVIGLLEESGVTGVIRRRSAEVIEVMAEGKTASSINALLVEKGVEVAGIREKRESLEDIFFRLTAGGGDDDI</sequence>
<dbReference type="Pfam" id="PF00005">
    <property type="entry name" value="ABC_tran"/>
    <property type="match status" value="1"/>
</dbReference>
<dbReference type="SMART" id="SM00382">
    <property type="entry name" value="AAA"/>
    <property type="match status" value="1"/>
</dbReference>
<dbReference type="GO" id="GO:0005524">
    <property type="term" value="F:ATP binding"/>
    <property type="evidence" value="ECO:0007669"/>
    <property type="project" value="UniProtKB-KW"/>
</dbReference>
<evidence type="ECO:0000256" key="1">
    <source>
        <dbReference type="ARBA" id="ARBA00005417"/>
    </source>
</evidence>
<evidence type="ECO:0000313" key="6">
    <source>
        <dbReference type="EMBL" id="HER44402.1"/>
    </source>
</evidence>
<keyword evidence="2" id="KW-0813">Transport</keyword>
<keyword evidence="4 6" id="KW-0067">ATP-binding</keyword>
<evidence type="ECO:0000259" key="5">
    <source>
        <dbReference type="PROSITE" id="PS50893"/>
    </source>
</evidence>
<dbReference type="Gene3D" id="3.40.50.300">
    <property type="entry name" value="P-loop containing nucleotide triphosphate hydrolases"/>
    <property type="match status" value="1"/>
</dbReference>
<dbReference type="InterPro" id="IPR003439">
    <property type="entry name" value="ABC_transporter-like_ATP-bd"/>
</dbReference>
<organism evidence="6">
    <name type="scientific">Eiseniibacteriota bacterium</name>
    <dbReference type="NCBI Taxonomy" id="2212470"/>
    <lineage>
        <taxon>Bacteria</taxon>
        <taxon>Candidatus Eiseniibacteriota</taxon>
    </lineage>
</organism>
<protein>
    <submittedName>
        <fullName evidence="6">ABC transporter ATP-binding protein</fullName>
    </submittedName>
</protein>
<dbReference type="GO" id="GO:0016887">
    <property type="term" value="F:ATP hydrolysis activity"/>
    <property type="evidence" value="ECO:0007669"/>
    <property type="project" value="InterPro"/>
</dbReference>
<name>A0A7V2F435_UNCEI</name>